<keyword evidence="6 9" id="KW-0067">ATP-binding</keyword>
<dbReference type="PROSITE" id="PS00107">
    <property type="entry name" value="PROTEIN_KINASE_ATP"/>
    <property type="match status" value="1"/>
</dbReference>
<evidence type="ECO:0000256" key="1">
    <source>
        <dbReference type="ARBA" id="ARBA00012513"/>
    </source>
</evidence>
<feature type="compositionally biased region" description="Polar residues" evidence="10">
    <location>
        <begin position="476"/>
        <end position="491"/>
    </location>
</feature>
<dbReference type="PANTHER" id="PTHR24361">
    <property type="entry name" value="MITOGEN-ACTIVATED KINASE KINASE KINASE"/>
    <property type="match status" value="1"/>
</dbReference>
<dbReference type="EC" id="2.7.11.1" evidence="1"/>
<dbReference type="Gene3D" id="3.30.200.20">
    <property type="entry name" value="Phosphorylase Kinase, domain 1"/>
    <property type="match status" value="1"/>
</dbReference>
<dbReference type="PANTHER" id="PTHR24361:SF433">
    <property type="entry name" value="PROTEIN KINASE DOMAIN-CONTAINING PROTEIN"/>
    <property type="match status" value="1"/>
</dbReference>
<dbReference type="InterPro" id="IPR053235">
    <property type="entry name" value="Ser_Thr_kinase"/>
</dbReference>
<feature type="compositionally biased region" description="Basic residues" evidence="10">
    <location>
        <begin position="70"/>
        <end position="87"/>
    </location>
</feature>
<protein>
    <recommendedName>
        <fullName evidence="1">non-specific serine/threonine protein kinase</fullName>
        <ecNumber evidence="1">2.7.11.1</ecNumber>
    </recommendedName>
</protein>
<dbReference type="KEGG" id="lenr:94175085"/>
<dbReference type="SMART" id="SM00220">
    <property type="entry name" value="S_TKc"/>
    <property type="match status" value="1"/>
</dbReference>
<feature type="region of interest" description="Disordered" evidence="10">
    <location>
        <begin position="614"/>
        <end position="769"/>
    </location>
</feature>
<dbReference type="InterPro" id="IPR017441">
    <property type="entry name" value="Protein_kinase_ATP_BS"/>
</dbReference>
<dbReference type="Gene3D" id="1.10.510.10">
    <property type="entry name" value="Transferase(Phosphotransferase) domain 1"/>
    <property type="match status" value="1"/>
</dbReference>
<dbReference type="GO" id="GO:0004674">
    <property type="term" value="F:protein serine/threonine kinase activity"/>
    <property type="evidence" value="ECO:0007669"/>
    <property type="project" value="UniProtKB-KW"/>
</dbReference>
<dbReference type="OrthoDB" id="266718at2759"/>
<accession>A0A836HS46</accession>
<dbReference type="GeneID" id="94175085"/>
<comment type="catalytic activity">
    <reaction evidence="7">
        <text>L-threonyl-[protein] + ATP = O-phospho-L-threonyl-[protein] + ADP + H(+)</text>
        <dbReference type="Rhea" id="RHEA:46608"/>
        <dbReference type="Rhea" id="RHEA-COMP:11060"/>
        <dbReference type="Rhea" id="RHEA-COMP:11605"/>
        <dbReference type="ChEBI" id="CHEBI:15378"/>
        <dbReference type="ChEBI" id="CHEBI:30013"/>
        <dbReference type="ChEBI" id="CHEBI:30616"/>
        <dbReference type="ChEBI" id="CHEBI:61977"/>
        <dbReference type="ChEBI" id="CHEBI:456216"/>
        <dbReference type="EC" id="2.7.11.1"/>
    </reaction>
</comment>
<feature type="region of interest" description="Disordered" evidence="10">
    <location>
        <begin position="1226"/>
        <end position="1264"/>
    </location>
</feature>
<keyword evidence="3" id="KW-0808">Transferase</keyword>
<evidence type="ECO:0000256" key="6">
    <source>
        <dbReference type="ARBA" id="ARBA00022840"/>
    </source>
</evidence>
<comment type="caution">
    <text evidence="12">The sequence shown here is derived from an EMBL/GenBank/DDBJ whole genome shotgun (WGS) entry which is preliminary data.</text>
</comment>
<evidence type="ECO:0000256" key="10">
    <source>
        <dbReference type="SAM" id="MobiDB-lite"/>
    </source>
</evidence>
<feature type="compositionally biased region" description="Basic and acidic residues" evidence="10">
    <location>
        <begin position="734"/>
        <end position="750"/>
    </location>
</feature>
<evidence type="ECO:0000256" key="4">
    <source>
        <dbReference type="ARBA" id="ARBA00022741"/>
    </source>
</evidence>
<dbReference type="GO" id="GO:0005737">
    <property type="term" value="C:cytoplasm"/>
    <property type="evidence" value="ECO:0007669"/>
    <property type="project" value="TreeGrafter"/>
</dbReference>
<keyword evidence="13" id="KW-1185">Reference proteome</keyword>
<feature type="compositionally biased region" description="Low complexity" evidence="10">
    <location>
        <begin position="29"/>
        <end position="52"/>
    </location>
</feature>
<feature type="region of interest" description="Disordered" evidence="10">
    <location>
        <begin position="266"/>
        <end position="285"/>
    </location>
</feature>
<feature type="compositionally biased region" description="Basic residues" evidence="10">
    <location>
        <begin position="751"/>
        <end position="760"/>
    </location>
</feature>
<evidence type="ECO:0000256" key="3">
    <source>
        <dbReference type="ARBA" id="ARBA00022679"/>
    </source>
</evidence>
<evidence type="ECO:0000256" key="9">
    <source>
        <dbReference type="PROSITE-ProRule" id="PRU10141"/>
    </source>
</evidence>
<feature type="region of interest" description="Disordered" evidence="10">
    <location>
        <begin position="538"/>
        <end position="575"/>
    </location>
</feature>
<evidence type="ECO:0000256" key="5">
    <source>
        <dbReference type="ARBA" id="ARBA00022777"/>
    </source>
</evidence>
<proteinExistence type="predicted"/>
<feature type="compositionally biased region" description="Polar residues" evidence="10">
    <location>
        <begin position="690"/>
        <end position="706"/>
    </location>
</feature>
<name>A0A836HS46_LEIEN</name>
<feature type="compositionally biased region" description="Low complexity" evidence="10">
    <location>
        <begin position="620"/>
        <end position="648"/>
    </location>
</feature>
<dbReference type="RefSeq" id="XP_067695907.1">
    <property type="nucleotide sequence ID" value="XM_067839575.1"/>
</dbReference>
<evidence type="ECO:0000313" key="12">
    <source>
        <dbReference type="EMBL" id="KAG5486573.1"/>
    </source>
</evidence>
<organism evidence="12 13">
    <name type="scientific">Leishmania enriettii</name>
    <dbReference type="NCBI Taxonomy" id="5663"/>
    <lineage>
        <taxon>Eukaryota</taxon>
        <taxon>Discoba</taxon>
        <taxon>Euglenozoa</taxon>
        <taxon>Kinetoplastea</taxon>
        <taxon>Metakinetoplastina</taxon>
        <taxon>Trypanosomatida</taxon>
        <taxon>Trypanosomatidae</taxon>
        <taxon>Leishmaniinae</taxon>
        <taxon>Leishmania</taxon>
    </lineage>
</organism>
<dbReference type="SUPFAM" id="SSF56112">
    <property type="entry name" value="Protein kinase-like (PK-like)"/>
    <property type="match status" value="1"/>
</dbReference>
<dbReference type="PROSITE" id="PS00108">
    <property type="entry name" value="PROTEIN_KINASE_ST"/>
    <property type="match status" value="1"/>
</dbReference>
<dbReference type="InterPro" id="IPR008271">
    <property type="entry name" value="Ser/Thr_kinase_AS"/>
</dbReference>
<feature type="region of interest" description="Disordered" evidence="10">
    <location>
        <begin position="473"/>
        <end position="497"/>
    </location>
</feature>
<feature type="compositionally biased region" description="Polar residues" evidence="10">
    <location>
        <begin position="88"/>
        <end position="97"/>
    </location>
</feature>
<feature type="region of interest" description="Disordered" evidence="10">
    <location>
        <begin position="327"/>
        <end position="364"/>
    </location>
</feature>
<comment type="catalytic activity">
    <reaction evidence="8">
        <text>L-seryl-[protein] + ATP = O-phospho-L-seryl-[protein] + ADP + H(+)</text>
        <dbReference type="Rhea" id="RHEA:17989"/>
        <dbReference type="Rhea" id="RHEA-COMP:9863"/>
        <dbReference type="Rhea" id="RHEA-COMP:11604"/>
        <dbReference type="ChEBI" id="CHEBI:15378"/>
        <dbReference type="ChEBI" id="CHEBI:29999"/>
        <dbReference type="ChEBI" id="CHEBI:30616"/>
        <dbReference type="ChEBI" id="CHEBI:83421"/>
        <dbReference type="ChEBI" id="CHEBI:456216"/>
        <dbReference type="EC" id="2.7.11.1"/>
    </reaction>
</comment>
<keyword evidence="4 9" id="KW-0547">Nucleotide-binding</keyword>
<keyword evidence="2" id="KW-0723">Serine/threonine-protein kinase</keyword>
<feature type="region of interest" description="Disordered" evidence="10">
    <location>
        <begin position="1"/>
        <end position="97"/>
    </location>
</feature>
<dbReference type="GO" id="GO:0005524">
    <property type="term" value="F:ATP binding"/>
    <property type="evidence" value="ECO:0007669"/>
    <property type="project" value="UniProtKB-UniRule"/>
</dbReference>
<dbReference type="Proteomes" id="UP000674179">
    <property type="component" value="Chromosome 4"/>
</dbReference>
<sequence>MTEHAGLATMRPTRDELHPYYAHPRRCQQQRQTTTSAADGESSPSATTTTTGSEGGQISGTSASGAQSRPRNRRSRSIHITLRKTRSGSRPVNAQRDGFTSISRDFGVALAATGSRGGRISTADQCHGSRGSVAVALGETASPTSVAPATGTPPGTTASAPFTLPASGGCASPQLTPRHHGAASTSPGVTTSGAHRAQLLDDAANSNNNPNSCGSSRTMNSPSYTPYILYTHGRSGDRAAPDGTAAAAALGMNTQTTAAATINVGSSSSSMVGGTGGSSSSIGPSSGSYVPTVLGVDQFNTFVKANRPSYMRQALLPPNMRDRAEAHGALHSDKTAAATAAHRRPFSSGAVPRRTSSASGNQGRVYYRPSVSSAQAASQLSLANGCSGALRSHSMSGCHTAVDVCGNSISRHVTTTNGLRDFVFPYPESASAAPHPQPYLHSFQQQQQQQHPGHPPLPMCWGHLSNMPTVNLEASPHSSPSAVDTSVSGQQDSHRRPYCARSYTVGGQIRSNGDVVVPAPAAKTTTRSASFNVGYVESATSRSPDRSLSLASSTPAAAAPAVGAQATTTSGLRSRNSAITHCPSVSRMASSVATTMTAILATLPPAPSLPAYAESRASSTITGTTTPQTPRPASAAARATTAGGSSTQRNASFIGDSSRSAFSGRRRSASSDIVNGLDDSIDSVRCGSLPSASNLSTANIMGSATDTPDRHNHGTATAAGRYGAKSTFVSSHRYPRDSAASEDKTDDEGRRHRIPLRRHSTALTNTTTEDDDEYQLPAQQSTLEMLRGNHMRRESSAGGGGGNVNVAAVLSRARAARTKATAAMTAAAISSGGDPPKTAIERWRAQEQQRKKEEAEQQQRARQQRLTARQWCEAFRRLQEKRVRWHMRGYIGRGTSGVVYEGVLEDHEHTPVAVKVLEVGVPMPVDLDTCGNDDDNDGGKSGSEAQHAASRGAGKKARSAADAAYMSPSQQDALLVLLREVEMMEKLHHKNIVTCLRCQVTPLQDRYLELHQQHQQQQCHGSRNDDNRLSGAVVAGSDAGNLCERRHGSAGSRPDDNCKDSFCGGASFTANPSPQRNAAARIPVQVEIVMELCSRGTLSSVVHRAPGGQLPVKIARRYLRDVLKGLAYLHRNNFIHRDVKGDNVLISAADVAKLADFGCSRRIMLRNNVHGPTDSDGAASSIATTRTAATDSRFTTVAEYQWFDTAGAAQTMVGTPMFMAPEIIQASGSPPMRTPRAGSPTLSTEEDNDGEHGETKKGRSSPTPAGYTASADIWSFGCLVLEVFGRIPWPASGSNAYHLMKQIEQSVGDLPPGVPADTPAELLSLLRCCFHRDPHRRSTARALLRAPWMTCEDEELEEMPPRRRR</sequence>
<dbReference type="InterPro" id="IPR000719">
    <property type="entry name" value="Prot_kinase_dom"/>
</dbReference>
<keyword evidence="5" id="KW-0418">Kinase</keyword>
<evidence type="ECO:0000259" key="11">
    <source>
        <dbReference type="PROSITE" id="PS50011"/>
    </source>
</evidence>
<feature type="compositionally biased region" description="Low complexity" evidence="10">
    <location>
        <begin position="547"/>
        <end position="569"/>
    </location>
</feature>
<evidence type="ECO:0000313" key="13">
    <source>
        <dbReference type="Proteomes" id="UP000674179"/>
    </source>
</evidence>
<evidence type="ECO:0000256" key="8">
    <source>
        <dbReference type="ARBA" id="ARBA00048679"/>
    </source>
</evidence>
<evidence type="ECO:0000256" key="7">
    <source>
        <dbReference type="ARBA" id="ARBA00047899"/>
    </source>
</evidence>
<dbReference type="InterPro" id="IPR011009">
    <property type="entry name" value="Kinase-like_dom_sf"/>
</dbReference>
<evidence type="ECO:0000256" key="2">
    <source>
        <dbReference type="ARBA" id="ARBA00022527"/>
    </source>
</evidence>
<reference evidence="12 13" key="1">
    <citation type="submission" date="2021-02" db="EMBL/GenBank/DDBJ databases">
        <title>Leishmania (Mundinia) enrietti genome sequencing and assembly.</title>
        <authorList>
            <person name="Almutairi H."/>
            <person name="Gatherer D."/>
        </authorList>
    </citation>
    <scope>NUCLEOTIDE SEQUENCE [LARGE SCALE GENOMIC DNA]</scope>
    <source>
        <strain evidence="12">CUR178</strain>
    </source>
</reference>
<gene>
    <name evidence="12" type="ORF">CUR178_07940</name>
</gene>
<dbReference type="PROSITE" id="PS50011">
    <property type="entry name" value="PROTEIN_KINASE_DOM"/>
    <property type="match status" value="1"/>
</dbReference>
<dbReference type="Pfam" id="PF00069">
    <property type="entry name" value="Pkinase"/>
    <property type="match status" value="2"/>
</dbReference>
<feature type="binding site" evidence="9">
    <location>
        <position position="915"/>
    </location>
    <ligand>
        <name>ATP</name>
        <dbReference type="ChEBI" id="CHEBI:30616"/>
    </ligand>
</feature>
<feature type="domain" description="Protein kinase" evidence="11">
    <location>
        <begin position="885"/>
        <end position="1349"/>
    </location>
</feature>
<feature type="region of interest" description="Disordered" evidence="10">
    <location>
        <begin position="927"/>
        <end position="955"/>
    </location>
</feature>
<dbReference type="EMBL" id="JAFHKP010000004">
    <property type="protein sequence ID" value="KAG5486573.1"/>
    <property type="molecule type" value="Genomic_DNA"/>
</dbReference>